<dbReference type="AlphaFoldDB" id="A0A2N3PM11"/>
<name>A0A2N3PM11_9PROT</name>
<gene>
    <name evidence="1" type="ORF">CWS72_26815</name>
</gene>
<evidence type="ECO:0000313" key="2">
    <source>
        <dbReference type="Proteomes" id="UP000233293"/>
    </source>
</evidence>
<dbReference type="Proteomes" id="UP000233293">
    <property type="component" value="Unassembled WGS sequence"/>
</dbReference>
<dbReference type="EMBL" id="PIUM01000060">
    <property type="protein sequence ID" value="PKU21432.1"/>
    <property type="molecule type" value="Genomic_DNA"/>
</dbReference>
<accession>A0A2N3PM11</accession>
<proteinExistence type="predicted"/>
<comment type="caution">
    <text evidence="1">The sequence shown here is derived from an EMBL/GenBank/DDBJ whole genome shotgun (WGS) entry which is preliminary data.</text>
</comment>
<organism evidence="1 2">
    <name type="scientific">Telmatospirillum siberiense</name>
    <dbReference type="NCBI Taxonomy" id="382514"/>
    <lineage>
        <taxon>Bacteria</taxon>
        <taxon>Pseudomonadati</taxon>
        <taxon>Pseudomonadota</taxon>
        <taxon>Alphaproteobacteria</taxon>
        <taxon>Rhodospirillales</taxon>
        <taxon>Rhodospirillaceae</taxon>
        <taxon>Telmatospirillum</taxon>
    </lineage>
</organism>
<keyword evidence="2" id="KW-1185">Reference proteome</keyword>
<evidence type="ECO:0000313" key="1">
    <source>
        <dbReference type="EMBL" id="PKU21432.1"/>
    </source>
</evidence>
<reference evidence="2" key="1">
    <citation type="submission" date="2017-12" db="EMBL/GenBank/DDBJ databases">
        <title>Draft genome sequence of Telmatospirillum siberiense 26-4b1T, an acidotolerant peatland alphaproteobacterium potentially involved in sulfur cycling.</title>
        <authorList>
            <person name="Hausmann B."/>
            <person name="Pjevac P."/>
            <person name="Schreck K."/>
            <person name="Herbold C.W."/>
            <person name="Daims H."/>
            <person name="Wagner M."/>
            <person name="Pester M."/>
            <person name="Loy A."/>
        </authorList>
    </citation>
    <scope>NUCLEOTIDE SEQUENCE [LARGE SCALE GENOMIC DNA]</scope>
    <source>
        <strain evidence="2">26-4b1</strain>
    </source>
</reference>
<protein>
    <submittedName>
        <fullName evidence="1">Uncharacterized protein</fullName>
    </submittedName>
</protein>
<sequence>MGGCAYWRQQNGDQYSQSGFDGYDYQDPSQPQFTPLVGSRASSFPASQSYSDGVSADTLFGSDVLRALGVYEFNMKLFAGAYVAQGSVINRYS</sequence>